<dbReference type="AlphaFoldDB" id="A0AAW2ILA2"/>
<reference evidence="1" key="2">
    <citation type="journal article" date="2024" name="Plant">
        <title>Genomic evolution and insights into agronomic trait innovations of Sesamum species.</title>
        <authorList>
            <person name="Miao H."/>
            <person name="Wang L."/>
            <person name="Qu L."/>
            <person name="Liu H."/>
            <person name="Sun Y."/>
            <person name="Le M."/>
            <person name="Wang Q."/>
            <person name="Wei S."/>
            <person name="Zheng Y."/>
            <person name="Lin W."/>
            <person name="Duan Y."/>
            <person name="Cao H."/>
            <person name="Xiong S."/>
            <person name="Wang X."/>
            <person name="Wei L."/>
            <person name="Li C."/>
            <person name="Ma Q."/>
            <person name="Ju M."/>
            <person name="Zhao R."/>
            <person name="Li G."/>
            <person name="Mu C."/>
            <person name="Tian Q."/>
            <person name="Mei H."/>
            <person name="Zhang T."/>
            <person name="Gao T."/>
            <person name="Zhang H."/>
        </authorList>
    </citation>
    <scope>NUCLEOTIDE SEQUENCE</scope>
    <source>
        <strain evidence="1">G01</strain>
    </source>
</reference>
<proteinExistence type="predicted"/>
<sequence>MVVSRTTYSLQKREPGMVLPKLKHTQVPVWIQLHHLPVELWTTDGLSMVVSGIGKLLYPDTITRACTILDFAHVCVMLDISSKLPKHIIIMILKEDGGETPCKVDIEYEWIPPKCNAYHSLGHQTSKCPSNQLSKKPMVSIYVQCIPTPKEANNDEIVVTLTLHMT</sequence>
<name>A0AAW2ILA2_9LAMI</name>
<evidence type="ECO:0008006" key="2">
    <source>
        <dbReference type="Google" id="ProtNLM"/>
    </source>
</evidence>
<dbReference type="EMBL" id="JACGWK010001772">
    <property type="protein sequence ID" value="KAL0282924.1"/>
    <property type="molecule type" value="Genomic_DNA"/>
</dbReference>
<reference evidence="1" key="1">
    <citation type="submission" date="2020-06" db="EMBL/GenBank/DDBJ databases">
        <authorList>
            <person name="Li T."/>
            <person name="Hu X."/>
            <person name="Zhang T."/>
            <person name="Song X."/>
            <person name="Zhang H."/>
            <person name="Dai N."/>
            <person name="Sheng W."/>
            <person name="Hou X."/>
            <person name="Wei L."/>
        </authorList>
    </citation>
    <scope>NUCLEOTIDE SEQUENCE</scope>
    <source>
        <strain evidence="1">G01</strain>
        <tissue evidence="1">Leaf</tissue>
    </source>
</reference>
<accession>A0AAW2ILA2</accession>
<comment type="caution">
    <text evidence="1">The sequence shown here is derived from an EMBL/GenBank/DDBJ whole genome shotgun (WGS) entry which is preliminary data.</text>
</comment>
<gene>
    <name evidence="1" type="ORF">Sangu_2923000</name>
</gene>
<protein>
    <recommendedName>
        <fullName evidence="2">DUF4283 domain-containing protein</fullName>
    </recommendedName>
</protein>
<dbReference type="PANTHER" id="PTHR31286">
    <property type="entry name" value="GLYCINE-RICH CELL WALL STRUCTURAL PROTEIN 1.8-LIKE"/>
    <property type="match status" value="1"/>
</dbReference>
<dbReference type="InterPro" id="IPR040256">
    <property type="entry name" value="At4g02000-like"/>
</dbReference>
<evidence type="ECO:0000313" key="1">
    <source>
        <dbReference type="EMBL" id="KAL0282924.1"/>
    </source>
</evidence>
<organism evidence="1">
    <name type="scientific">Sesamum angustifolium</name>
    <dbReference type="NCBI Taxonomy" id="2727405"/>
    <lineage>
        <taxon>Eukaryota</taxon>
        <taxon>Viridiplantae</taxon>
        <taxon>Streptophyta</taxon>
        <taxon>Embryophyta</taxon>
        <taxon>Tracheophyta</taxon>
        <taxon>Spermatophyta</taxon>
        <taxon>Magnoliopsida</taxon>
        <taxon>eudicotyledons</taxon>
        <taxon>Gunneridae</taxon>
        <taxon>Pentapetalae</taxon>
        <taxon>asterids</taxon>
        <taxon>lamiids</taxon>
        <taxon>Lamiales</taxon>
        <taxon>Pedaliaceae</taxon>
        <taxon>Sesamum</taxon>
    </lineage>
</organism>
<dbReference type="PANTHER" id="PTHR31286:SF180">
    <property type="entry name" value="OS10G0362600 PROTEIN"/>
    <property type="match status" value="1"/>
</dbReference>